<dbReference type="AlphaFoldDB" id="A0A450WVU0"/>
<protein>
    <submittedName>
        <fullName evidence="1">Penicillin-insensitive murein endopeptidase</fullName>
    </submittedName>
</protein>
<dbReference type="SUPFAM" id="SSF55166">
    <property type="entry name" value="Hedgehog/DD-peptidase"/>
    <property type="match status" value="1"/>
</dbReference>
<dbReference type="Gene3D" id="3.30.1380.10">
    <property type="match status" value="1"/>
</dbReference>
<sequence length="208" mass="23356">MKDLFEFVDTKDEGLVEVNSNEDELFGNLVDALSERDDEELGIREIDPEVLVAAVELPHHNQLKPEYKGMYVRYGSSCSRQHWGTKETVNMALSLAHNWWKRGNRPTMLLGDISAKNFGQTGCHSAHKNGKHLDADLSGTLPSDSGYNLDKQKKCAIICWFAIQLGARRALFSDSAVAKAVNKIAVDKGYPGRVVVRTDHDNHFHFEM</sequence>
<proteinExistence type="predicted"/>
<name>A0A450WVU0_9GAMM</name>
<dbReference type="EMBL" id="CAADFK010000236">
    <property type="protein sequence ID" value="VFK21088.1"/>
    <property type="molecule type" value="Genomic_DNA"/>
</dbReference>
<gene>
    <name evidence="1" type="ORF">BECKLPF1236B_GA0070989_12366</name>
</gene>
<accession>A0A450WVU0</accession>
<evidence type="ECO:0000313" key="1">
    <source>
        <dbReference type="EMBL" id="VFK21088.1"/>
    </source>
</evidence>
<dbReference type="InterPro" id="IPR009045">
    <property type="entry name" value="Zn_M74/Hedgehog-like"/>
</dbReference>
<organism evidence="1">
    <name type="scientific">Candidatus Kentrum sp. LPFa</name>
    <dbReference type="NCBI Taxonomy" id="2126335"/>
    <lineage>
        <taxon>Bacteria</taxon>
        <taxon>Pseudomonadati</taxon>
        <taxon>Pseudomonadota</taxon>
        <taxon>Gammaproteobacteria</taxon>
        <taxon>Candidatus Kentrum</taxon>
    </lineage>
</organism>
<reference evidence="1" key="1">
    <citation type="submission" date="2019-02" db="EMBL/GenBank/DDBJ databases">
        <authorList>
            <person name="Gruber-Vodicka R. H."/>
            <person name="Seah K. B. B."/>
        </authorList>
    </citation>
    <scope>NUCLEOTIDE SEQUENCE</scope>
    <source>
        <strain evidence="1">BECK_S313</strain>
    </source>
</reference>